<accession>A0A183HBI3</accession>
<evidence type="ECO:0000256" key="1">
    <source>
        <dbReference type="SAM" id="Phobius"/>
    </source>
</evidence>
<dbReference type="Proteomes" id="UP000267606">
    <property type="component" value="Unassembled WGS sequence"/>
</dbReference>
<name>A0A183HBI3_9BILA</name>
<organism evidence="4">
    <name type="scientific">Onchocerca flexuosa</name>
    <dbReference type="NCBI Taxonomy" id="387005"/>
    <lineage>
        <taxon>Eukaryota</taxon>
        <taxon>Metazoa</taxon>
        <taxon>Ecdysozoa</taxon>
        <taxon>Nematoda</taxon>
        <taxon>Chromadorea</taxon>
        <taxon>Rhabditida</taxon>
        <taxon>Spirurina</taxon>
        <taxon>Spiruromorpha</taxon>
        <taxon>Filarioidea</taxon>
        <taxon>Onchocercidae</taxon>
        <taxon>Onchocerca</taxon>
    </lineage>
</organism>
<evidence type="ECO:0000313" key="2">
    <source>
        <dbReference type="EMBL" id="VDO41232.1"/>
    </source>
</evidence>
<sequence>MCLCDEKTRLPLYKALLPFCILGTLILLAALQDDVQLISEIPVTCNQLGKLAVAMKGSRFPLFTSPLLICLLCTIVLIATSQHDAQDNSNEEDITSMEREFVNIKRLLENLTLAELSDAELLQQFLRQR</sequence>
<dbReference type="AlphaFoldDB" id="A0A183HBI3"/>
<evidence type="ECO:0000313" key="4">
    <source>
        <dbReference type="WBParaSite" id="OFLC_0000484401-mRNA-1"/>
    </source>
</evidence>
<reference evidence="2 3" key="2">
    <citation type="submission" date="2018-11" db="EMBL/GenBank/DDBJ databases">
        <authorList>
            <consortium name="Pathogen Informatics"/>
        </authorList>
    </citation>
    <scope>NUCLEOTIDE SEQUENCE [LARGE SCALE GENOMIC DNA]</scope>
</reference>
<dbReference type="EMBL" id="UZAJ01003882">
    <property type="protein sequence ID" value="VDO41232.1"/>
    <property type="molecule type" value="Genomic_DNA"/>
</dbReference>
<evidence type="ECO:0000313" key="3">
    <source>
        <dbReference type="Proteomes" id="UP000267606"/>
    </source>
</evidence>
<protein>
    <submittedName>
        <fullName evidence="4">Neur_chan_LBD domain-containing protein</fullName>
    </submittedName>
</protein>
<feature type="transmembrane region" description="Helical" evidence="1">
    <location>
        <begin position="12"/>
        <end position="31"/>
    </location>
</feature>
<feature type="transmembrane region" description="Helical" evidence="1">
    <location>
        <begin position="60"/>
        <end position="79"/>
    </location>
</feature>
<gene>
    <name evidence="2" type="ORF">OFLC_LOCUS4845</name>
</gene>
<keyword evidence="1" id="KW-0472">Membrane</keyword>
<keyword evidence="1" id="KW-0812">Transmembrane</keyword>
<keyword evidence="3" id="KW-1185">Reference proteome</keyword>
<dbReference type="WBParaSite" id="OFLC_0000484401-mRNA-1">
    <property type="protein sequence ID" value="OFLC_0000484401-mRNA-1"/>
    <property type="gene ID" value="OFLC_0000484401"/>
</dbReference>
<reference evidence="4" key="1">
    <citation type="submission" date="2016-06" db="UniProtKB">
        <authorList>
            <consortium name="WormBaseParasite"/>
        </authorList>
    </citation>
    <scope>IDENTIFICATION</scope>
</reference>
<proteinExistence type="predicted"/>
<keyword evidence="1" id="KW-1133">Transmembrane helix</keyword>